<reference evidence="3" key="3">
    <citation type="submission" date="2023-07" db="EMBL/GenBank/DDBJ databases">
        <title>The extreme plant-growth-promoting properties of Pantoea phytobeneficialis PF55 revealed by functional and genomic analysis.</title>
        <authorList>
            <person name="Nascimento F.X."/>
            <person name="Marcio R.J."/>
        </authorList>
    </citation>
    <scope>NUCLEOTIDE SEQUENCE</scope>
    <source>
        <strain evidence="3">PF55</strain>
    </source>
</reference>
<keyword evidence="2" id="KW-0812">Transmembrane</keyword>
<evidence type="ECO:0000256" key="1">
    <source>
        <dbReference type="SAM" id="Coils"/>
    </source>
</evidence>
<dbReference type="EMBL" id="CP024636">
    <property type="protein sequence ID" value="QGR08357.1"/>
    <property type="molecule type" value="Genomic_DNA"/>
</dbReference>
<keyword evidence="2" id="KW-1133">Transmembrane helix</keyword>
<dbReference type="EMBL" id="JAUOOM010000014">
    <property type="protein sequence ID" value="MDO6407895.1"/>
    <property type="molecule type" value="Genomic_DNA"/>
</dbReference>
<evidence type="ECO:0000313" key="5">
    <source>
        <dbReference type="Proteomes" id="UP000424872"/>
    </source>
</evidence>
<dbReference type="Proteomes" id="UP001171299">
    <property type="component" value="Unassembled WGS sequence"/>
</dbReference>
<dbReference type="InterPro" id="IPR007813">
    <property type="entry name" value="PilN"/>
</dbReference>
<accession>A0AAP9H8D9</accession>
<dbReference type="Pfam" id="PF05137">
    <property type="entry name" value="PilN"/>
    <property type="match status" value="1"/>
</dbReference>
<evidence type="ECO:0000313" key="4">
    <source>
        <dbReference type="EMBL" id="QGR08357.1"/>
    </source>
</evidence>
<dbReference type="KEGG" id="ppho:CTZ24_18795"/>
<gene>
    <name evidence="4" type="ORF">CTZ24_18795</name>
    <name evidence="3" type="ORF">Q3404_15060</name>
</gene>
<keyword evidence="6" id="KW-1185">Reference proteome</keyword>
<name>A0AAP9H8D9_9GAMM</name>
<reference evidence="5" key="1">
    <citation type="submission" date="2017-11" db="EMBL/GenBank/DDBJ databases">
        <title>Genome sequence of Pantoea sp. MSR2.</title>
        <authorList>
            <person name="Nascimento F.X."/>
        </authorList>
    </citation>
    <scope>NUCLEOTIDE SEQUENCE [LARGE SCALE GENOMIC DNA]</scope>
    <source>
        <strain evidence="5">MSR2</strain>
    </source>
</reference>
<dbReference type="Proteomes" id="UP000424872">
    <property type="component" value="Chromosome"/>
</dbReference>
<keyword evidence="2" id="KW-0472">Membrane</keyword>
<dbReference type="InterPro" id="IPR052534">
    <property type="entry name" value="Extracell_DNA_Util/SecSys_Comp"/>
</dbReference>
<dbReference type="AlphaFoldDB" id="A0AAP9H8D9"/>
<organism evidence="4 5">
    <name type="scientific">Pantoea phytobeneficialis</name>
    <dbReference type="NCBI Taxonomy" id="2052056"/>
    <lineage>
        <taxon>Bacteria</taxon>
        <taxon>Pseudomonadati</taxon>
        <taxon>Pseudomonadota</taxon>
        <taxon>Gammaproteobacteria</taxon>
        <taxon>Enterobacterales</taxon>
        <taxon>Erwiniaceae</taxon>
        <taxon>Pantoea</taxon>
    </lineage>
</organism>
<feature type="coiled-coil region" evidence="1">
    <location>
        <begin position="47"/>
        <end position="74"/>
    </location>
</feature>
<reference evidence="4" key="2">
    <citation type="journal article" date="2020" name="Environ. Microbiol.">
        <title>The extreme plant-growth-promoting properties of Pantoea phytobeneficialis MSR2 revealed by functional and genomic analysis.</title>
        <authorList>
            <person name="Nascimento F.X."/>
            <person name="Hernandez A.G."/>
            <person name="Glick B.R."/>
            <person name="Rossi M.J."/>
        </authorList>
    </citation>
    <scope>NUCLEOTIDE SEQUENCE</scope>
    <source>
        <strain evidence="4">MSR2</strain>
    </source>
</reference>
<dbReference type="PANTHER" id="PTHR40278">
    <property type="entry name" value="DNA UTILIZATION PROTEIN HOFN"/>
    <property type="match status" value="1"/>
</dbReference>
<protein>
    <submittedName>
        <fullName evidence="4">Fimbrial assembly protein</fullName>
    </submittedName>
    <submittedName>
        <fullName evidence="3">PilN domain-containing protein</fullName>
    </submittedName>
</protein>
<proteinExistence type="predicted"/>
<keyword evidence="1" id="KW-0175">Coiled coil</keyword>
<evidence type="ECO:0000256" key="2">
    <source>
        <dbReference type="SAM" id="Phobius"/>
    </source>
</evidence>
<evidence type="ECO:0000313" key="3">
    <source>
        <dbReference type="EMBL" id="MDO6407895.1"/>
    </source>
</evidence>
<dbReference type="PANTHER" id="PTHR40278:SF1">
    <property type="entry name" value="DNA UTILIZATION PROTEIN HOFN"/>
    <property type="match status" value="1"/>
</dbReference>
<evidence type="ECO:0000313" key="6">
    <source>
        <dbReference type="Proteomes" id="UP001171299"/>
    </source>
</evidence>
<dbReference type="RefSeq" id="WP_208724310.1">
    <property type="nucleotide sequence ID" value="NZ_CP024636.1"/>
</dbReference>
<sequence length="180" mass="21291">MLTVNLLPWRLQQWRRQRQQSLMFLASGFGISLLILLLCGWRGYLVSQQHQAEQQQLAQRLGELDQQLSDQQRLRLQRDALIQTQRQQQTRQLQHLAWQQFWQQLPELMPETLWLSRMERRQGQLVLEGLASSMAAIGDFRRLLAKVPLFPVIRQGNVQRQPDGHYRFTLRAQVVEVKGE</sequence>
<feature type="transmembrane region" description="Helical" evidence="2">
    <location>
        <begin position="21"/>
        <end position="44"/>
    </location>
</feature>